<evidence type="ECO:0000313" key="3">
    <source>
        <dbReference type="EMBL" id="CAB4733645.1"/>
    </source>
</evidence>
<evidence type="ECO:0000313" key="4">
    <source>
        <dbReference type="EMBL" id="CAB4747056.1"/>
    </source>
</evidence>
<evidence type="ECO:0000313" key="1">
    <source>
        <dbReference type="EMBL" id="CAB4365291.1"/>
    </source>
</evidence>
<name>A0A6J6SGE4_9ZZZZ</name>
<accession>A0A6J6SGE4</accession>
<proteinExistence type="predicted"/>
<protein>
    <submittedName>
        <fullName evidence="3">Unannotated protein</fullName>
    </submittedName>
</protein>
<gene>
    <name evidence="3" type="ORF">UFOPK2656_02312</name>
    <name evidence="4" type="ORF">UFOPK2656_03302</name>
    <name evidence="5" type="ORF">UFOPK3099_02559</name>
    <name evidence="6" type="ORF">UFOPK3651_03051</name>
    <name evidence="1" type="ORF">UFOPK4189_03036</name>
    <name evidence="2" type="ORF">UFOPK4189_03535</name>
</gene>
<organism evidence="3">
    <name type="scientific">freshwater metagenome</name>
    <dbReference type="NCBI Taxonomy" id="449393"/>
    <lineage>
        <taxon>unclassified sequences</taxon>
        <taxon>metagenomes</taxon>
        <taxon>ecological metagenomes</taxon>
    </lineage>
</organism>
<dbReference type="EMBL" id="CAEZYF010000034">
    <property type="protein sequence ID" value="CAB4747056.1"/>
    <property type="molecule type" value="Genomic_DNA"/>
</dbReference>
<dbReference type="EMBL" id="CAFAAV010000264">
    <property type="protein sequence ID" value="CAB4834591.1"/>
    <property type="molecule type" value="Genomic_DNA"/>
</dbReference>
<evidence type="ECO:0000313" key="2">
    <source>
        <dbReference type="EMBL" id="CAB4365794.1"/>
    </source>
</evidence>
<dbReference type="EMBL" id="CAESGF010000049">
    <property type="protein sequence ID" value="CAB4365794.1"/>
    <property type="molecule type" value="Genomic_DNA"/>
</dbReference>
<dbReference type="EMBL" id="CAFBMT010000028">
    <property type="protein sequence ID" value="CAB4954114.1"/>
    <property type="molecule type" value="Genomic_DNA"/>
</dbReference>
<dbReference type="AlphaFoldDB" id="A0A6J6SGE4"/>
<dbReference type="EMBL" id="CAESGF010000028">
    <property type="protein sequence ID" value="CAB4365291.1"/>
    <property type="molecule type" value="Genomic_DNA"/>
</dbReference>
<evidence type="ECO:0000313" key="6">
    <source>
        <dbReference type="EMBL" id="CAB4954114.1"/>
    </source>
</evidence>
<sequence length="72" mass="7422">MVMLAMMPVALVGMVQLPLVPHTLNVTFSPVPMGVLRVPTLSGATRVSARRQGVMVTIADGVAGAPASAPKR</sequence>
<evidence type="ECO:0000313" key="5">
    <source>
        <dbReference type="EMBL" id="CAB4834591.1"/>
    </source>
</evidence>
<dbReference type="EMBL" id="CAEZYF010000015">
    <property type="protein sequence ID" value="CAB4733645.1"/>
    <property type="molecule type" value="Genomic_DNA"/>
</dbReference>
<reference evidence="3" key="1">
    <citation type="submission" date="2020-05" db="EMBL/GenBank/DDBJ databases">
        <authorList>
            <person name="Chiriac C."/>
            <person name="Salcher M."/>
            <person name="Ghai R."/>
            <person name="Kavagutti S V."/>
        </authorList>
    </citation>
    <scope>NUCLEOTIDE SEQUENCE</scope>
</reference>